<dbReference type="InterPro" id="IPR025164">
    <property type="entry name" value="Toastrack_DUF4097"/>
</dbReference>
<proteinExistence type="predicted"/>
<keyword evidence="1" id="KW-1133">Transmembrane helix</keyword>
<evidence type="ECO:0000313" key="3">
    <source>
        <dbReference type="EMBL" id="BBD92067.1"/>
    </source>
</evidence>
<keyword evidence="1" id="KW-0472">Membrane</keyword>
<evidence type="ECO:0000313" key="4">
    <source>
        <dbReference type="Proteomes" id="UP000274772"/>
    </source>
</evidence>
<accession>A0ABN5W754</accession>
<dbReference type="Pfam" id="PF13349">
    <property type="entry name" value="DUF4097"/>
    <property type="match status" value="1"/>
</dbReference>
<reference evidence="3 4" key="1">
    <citation type="submission" date="2018-05" db="EMBL/GenBank/DDBJ databases">
        <title>Complete genome sequencing of three human clinical isolates of Staphylococcus caprae reveals virulence factors similar to those of S. epidermidis and S. capitis.</title>
        <authorList>
            <person name="Watanabe S."/>
            <person name="Cui L."/>
        </authorList>
    </citation>
    <scope>NUCLEOTIDE SEQUENCE [LARGE SCALE GENOMIC DNA]</scope>
    <source>
        <strain evidence="3 4">JMUB590</strain>
    </source>
</reference>
<feature type="domain" description="DUF4097" evidence="2">
    <location>
        <begin position="46"/>
        <end position="277"/>
    </location>
</feature>
<name>A0ABN5W754_9STAP</name>
<evidence type="ECO:0000259" key="2">
    <source>
        <dbReference type="Pfam" id="PF13349"/>
    </source>
</evidence>
<dbReference type="Proteomes" id="UP000274772">
    <property type="component" value="Chromosome"/>
</dbReference>
<protein>
    <recommendedName>
        <fullName evidence="2">DUF4097 domain-containing protein</fullName>
    </recommendedName>
</protein>
<keyword evidence="1" id="KW-0812">Transmembrane</keyword>
<evidence type="ECO:0000256" key="1">
    <source>
        <dbReference type="SAM" id="Phobius"/>
    </source>
</evidence>
<sequence length="278" mass="31549">MKKLFISGLIIFIVFFIGGTVTWFAFDKAIYEKQNYYKTFSNNFSNVSVNTIGSEINVIEGKKFKIDYKGDNDIFVSKKRNTLKVTEKRATNRGYGLNFNPFHRNKKKLTLEVPDKELKNLSVDSLIGDIHLKNLKVKNTTVINHRLFSMDNSNLNNLNFGSSGRKANINDSTVQKGNIKMNSGKILVNHSQLKDSIFLLNKGDILMKNMKSSNDIKASTKQGDIKYNFGEKPKDTLLKLHPGRGKKVVNNKYFKEGKVGKSNNILEFYTVDGDITVD</sequence>
<dbReference type="RefSeq" id="WP_044466843.1">
    <property type="nucleotide sequence ID" value="NZ_AP018585.1"/>
</dbReference>
<keyword evidence="4" id="KW-1185">Reference proteome</keyword>
<feature type="transmembrane region" description="Helical" evidence="1">
    <location>
        <begin position="6"/>
        <end position="26"/>
    </location>
</feature>
<gene>
    <name evidence="3" type="ORF">JMUB590_0971</name>
</gene>
<organism evidence="3 4">
    <name type="scientific">Staphylococcus caprae</name>
    <dbReference type="NCBI Taxonomy" id="29380"/>
    <lineage>
        <taxon>Bacteria</taxon>
        <taxon>Bacillati</taxon>
        <taxon>Bacillota</taxon>
        <taxon>Bacilli</taxon>
        <taxon>Bacillales</taxon>
        <taxon>Staphylococcaceae</taxon>
        <taxon>Staphylococcus</taxon>
    </lineage>
</organism>
<dbReference type="EMBL" id="AP018586">
    <property type="protein sequence ID" value="BBD92067.1"/>
    <property type="molecule type" value="Genomic_DNA"/>
</dbReference>
<dbReference type="GeneID" id="58050732"/>